<keyword evidence="7 10" id="KW-0506">mRNA capping</keyword>
<dbReference type="PIRSF" id="PIRSF028762">
    <property type="entry name" value="ABD1"/>
    <property type="match status" value="1"/>
</dbReference>
<dbReference type="SUPFAM" id="SSF53335">
    <property type="entry name" value="S-adenosyl-L-methionine-dependent methyltransferases"/>
    <property type="match status" value="1"/>
</dbReference>
<dbReference type="OrthoDB" id="10248867at2759"/>
<organism evidence="14">
    <name type="scientific">Dendroctonus ponderosae</name>
    <name type="common">Mountain pine beetle</name>
    <dbReference type="NCBI Taxonomy" id="77166"/>
    <lineage>
        <taxon>Eukaryota</taxon>
        <taxon>Metazoa</taxon>
        <taxon>Ecdysozoa</taxon>
        <taxon>Arthropoda</taxon>
        <taxon>Hexapoda</taxon>
        <taxon>Insecta</taxon>
        <taxon>Pterygota</taxon>
        <taxon>Neoptera</taxon>
        <taxon>Endopterygota</taxon>
        <taxon>Coleoptera</taxon>
        <taxon>Polyphaga</taxon>
        <taxon>Cucujiformia</taxon>
        <taxon>Curculionidae</taxon>
        <taxon>Scolytinae</taxon>
        <taxon>Dendroctonus</taxon>
    </lineage>
</organism>
<feature type="binding site" evidence="11">
    <location>
        <position position="272"/>
    </location>
    <ligand>
        <name>S-adenosyl-L-methionine</name>
        <dbReference type="ChEBI" id="CHEBI:59789"/>
    </ligand>
</feature>
<feature type="region of interest" description="Disordered" evidence="12">
    <location>
        <begin position="22"/>
        <end position="104"/>
    </location>
</feature>
<feature type="binding site" evidence="11">
    <location>
        <position position="267"/>
    </location>
    <ligand>
        <name>S-adenosyl-L-methionine</name>
        <dbReference type="ChEBI" id="CHEBI:59789"/>
    </ligand>
</feature>
<feature type="compositionally biased region" description="Basic and acidic residues" evidence="12">
    <location>
        <begin position="90"/>
        <end position="101"/>
    </location>
</feature>
<evidence type="ECO:0000256" key="7">
    <source>
        <dbReference type="ARBA" id="ARBA00023042"/>
    </source>
</evidence>
<evidence type="ECO:0000256" key="5">
    <source>
        <dbReference type="ARBA" id="ARBA00022691"/>
    </source>
</evidence>
<feature type="binding site" evidence="11">
    <location>
        <position position="203"/>
    </location>
    <ligand>
        <name>S-adenosyl-L-methionine</name>
        <dbReference type="ChEBI" id="CHEBI:59789"/>
    </ligand>
</feature>
<feature type="binding site" evidence="11">
    <location>
        <position position="153"/>
    </location>
    <ligand>
        <name>S-adenosyl-L-methionine</name>
        <dbReference type="ChEBI" id="CHEBI:59789"/>
    </ligand>
</feature>
<sequence length="473" mass="54115">MSENTDDLEQSVMLAAAAADLREYEEAESRLPELKHDPVPVETSRKSYYTETRFSDQERDNNVCTVTNRKETNADSHCRGQARQSTSNKRSREDSDDSDSHPHKKAALIKEVSIGTSHAEVVATHYNLIEEKGLQERSKSRVIHLRNFHNWIKSMLINEYLTKIRDSKKQHNPPIRVHDMCCGKGGDLSKWRIGNISHLICSDIAEMALEDCKNRYASYVKQRSRNDRGWGSNNIFSMEVVHGDGGKVRYREKFKDPSIKLDLVSCQFAFHYSFESLPQANCWFKNVSECLQAGGYFIGTMVDSNEIIARYRKSETDSFGNNVFEVRELNFDAAKPPLFGGKYNFELFGIINCPEFLVHFPTFEKLGKKYGLKLVKKEKFWNFFERMKDEGKQLLTNMGALESYPPTEGKTLVGNDGDDYTHAKEFLKNQNGDDGCCGTLSKSEWEASSLYLTFAFQKVKNTWNADGTPCYDI</sequence>
<keyword evidence="3 10" id="KW-0507">mRNA processing</keyword>
<evidence type="ECO:0000256" key="12">
    <source>
        <dbReference type="SAM" id="MobiDB-lite"/>
    </source>
</evidence>
<dbReference type="InterPro" id="IPR016899">
    <property type="entry name" value="mRNA_G-N7_MeTrfase_euk"/>
</dbReference>
<dbReference type="EMBL" id="BT127805">
    <property type="protein sequence ID" value="AEE62767.1"/>
    <property type="molecule type" value="mRNA"/>
</dbReference>
<evidence type="ECO:0000256" key="11">
    <source>
        <dbReference type="PIRSR" id="PIRSR028762-1"/>
    </source>
</evidence>
<keyword evidence="4 10" id="KW-0808">Transferase</keyword>
<evidence type="ECO:0000256" key="3">
    <source>
        <dbReference type="ARBA" id="ARBA00022664"/>
    </source>
</evidence>
<dbReference type="GO" id="GO:0005634">
    <property type="term" value="C:nucleus"/>
    <property type="evidence" value="ECO:0007669"/>
    <property type="project" value="UniProtKB-SubCell"/>
</dbReference>
<evidence type="ECO:0000256" key="8">
    <source>
        <dbReference type="ARBA" id="ARBA00023242"/>
    </source>
</evidence>
<dbReference type="PROSITE" id="PS51562">
    <property type="entry name" value="RNA_CAP0_MT"/>
    <property type="match status" value="1"/>
</dbReference>
<reference evidence="14" key="1">
    <citation type="journal article" date="2012" name="Insect Biochem. Mol. Biol.">
        <title>Transcriptome and full-length cDNA resources for the mountain pine beetle, Dendroctonus ponderosae Hopkins, a major insect pest of pine forests.</title>
        <authorList>
            <person name="Keeling C.I."/>
            <person name="Henderson H."/>
            <person name="Li M."/>
            <person name="Yuen M."/>
            <person name="Clark E.L."/>
            <person name="Fraser J.D."/>
            <person name="Huber D.P."/>
            <person name="Liao N.Y."/>
            <person name="Roderick Docking T."/>
            <person name="Birol I."/>
            <person name="Chan S.K."/>
            <person name="Taylor G.A."/>
            <person name="Palmquist D."/>
            <person name="Jones S.J."/>
            <person name="Bohlmann J."/>
        </authorList>
    </citation>
    <scope>NUCLEOTIDE SEQUENCE</scope>
    <source>
        <tissue evidence="14">Midgut and adhering fatbody of emerged adults of both sexes after feeding on lodgepole pine for up to 64 h</tissue>
    </source>
</reference>
<evidence type="ECO:0000259" key="13">
    <source>
        <dbReference type="PROSITE" id="PS51562"/>
    </source>
</evidence>
<keyword evidence="6 10" id="KW-0694">RNA-binding</keyword>
<keyword evidence="2 10" id="KW-0489">Methyltransferase</keyword>
<dbReference type="EC" id="2.1.1.56" evidence="10"/>
<dbReference type="Gene3D" id="3.40.50.150">
    <property type="entry name" value="Vaccinia Virus protein VP39"/>
    <property type="match status" value="1"/>
</dbReference>
<protein>
    <recommendedName>
        <fullName evidence="10">mRNA cap guanine-N(7) methyltransferase</fullName>
        <ecNumber evidence="10">2.1.1.56</ecNumber>
    </recommendedName>
    <alternativeName>
        <fullName evidence="10">mRNA (guanine-N(7))-methyltransferase</fullName>
    </alternativeName>
    <alternativeName>
        <fullName evidence="10">mRNA cap methyltransferase</fullName>
    </alternativeName>
</protein>
<dbReference type="Pfam" id="PF03291">
    <property type="entry name" value="mRNA_G-N7_MeTrfase"/>
    <property type="match status" value="1"/>
</dbReference>
<dbReference type="CDD" id="cd02440">
    <property type="entry name" value="AdoMet_MTases"/>
    <property type="match status" value="1"/>
</dbReference>
<evidence type="ECO:0000256" key="4">
    <source>
        <dbReference type="ARBA" id="ARBA00022679"/>
    </source>
</evidence>
<evidence type="ECO:0000256" key="10">
    <source>
        <dbReference type="PIRNR" id="PIRNR028762"/>
    </source>
</evidence>
<dbReference type="InterPro" id="IPR004971">
    <property type="entry name" value="mRNA_G-N7_MeTrfase_dom"/>
</dbReference>
<comment type="catalytic activity">
    <reaction evidence="9">
        <text>a 5'-end (5'-triphosphoguanosine)-ribonucleoside in mRNA + S-adenosyl-L-methionine = a 5'-end (N(7)-methyl 5'-triphosphoguanosine)-ribonucleoside in mRNA + S-adenosyl-L-homocysteine</text>
        <dbReference type="Rhea" id="RHEA:67008"/>
        <dbReference type="Rhea" id="RHEA-COMP:17166"/>
        <dbReference type="Rhea" id="RHEA-COMP:17167"/>
        <dbReference type="ChEBI" id="CHEBI:57856"/>
        <dbReference type="ChEBI" id="CHEBI:59789"/>
        <dbReference type="ChEBI" id="CHEBI:156461"/>
        <dbReference type="ChEBI" id="CHEBI:167617"/>
        <dbReference type="EC" id="2.1.1.56"/>
    </reaction>
</comment>
<feature type="binding site" evidence="11">
    <location>
        <position position="181"/>
    </location>
    <ligand>
        <name>S-adenosyl-L-methionine</name>
        <dbReference type="ChEBI" id="CHEBI:59789"/>
    </ligand>
</feature>
<evidence type="ECO:0000256" key="6">
    <source>
        <dbReference type="ARBA" id="ARBA00022884"/>
    </source>
</evidence>
<feature type="compositionally biased region" description="Basic and acidic residues" evidence="12">
    <location>
        <begin position="68"/>
        <end position="78"/>
    </location>
</feature>
<dbReference type="InterPro" id="IPR029063">
    <property type="entry name" value="SAM-dependent_MTases_sf"/>
</dbReference>
<evidence type="ECO:0000256" key="1">
    <source>
        <dbReference type="ARBA" id="ARBA00004123"/>
    </source>
</evidence>
<feature type="compositionally biased region" description="Basic and acidic residues" evidence="12">
    <location>
        <begin position="22"/>
        <end position="45"/>
    </location>
</feature>
<dbReference type="AlphaFoldDB" id="J3JX37"/>
<name>J3JX37_DENPD</name>
<dbReference type="PANTHER" id="PTHR12189">
    <property type="entry name" value="MRNA GUANINE-7- METHYLTRANSFERASE"/>
    <property type="match status" value="1"/>
</dbReference>
<comment type="subcellular location">
    <subcellularLocation>
        <location evidence="1 10">Nucleus</location>
    </subcellularLocation>
</comment>
<dbReference type="GO" id="GO:0004482">
    <property type="term" value="F:mRNA 5'-cap (guanine-N7-)-methyltransferase activity"/>
    <property type="evidence" value="ECO:0007669"/>
    <property type="project" value="UniProtKB-EC"/>
</dbReference>
<comment type="similarity">
    <text evidence="10">Belongs to the class I-like SAM-binding methyltransferase superfamily. mRNA cap 0 methyltransferase family.</text>
</comment>
<dbReference type="InterPro" id="IPR039753">
    <property type="entry name" value="RG7MT1"/>
</dbReference>
<accession>J3JX37</accession>
<dbReference type="HOGENOM" id="CLU_020346_0_0_1"/>
<keyword evidence="5 10" id="KW-0949">S-adenosyl-L-methionine</keyword>
<dbReference type="PANTHER" id="PTHR12189:SF2">
    <property type="entry name" value="MRNA CAP GUANINE-N7 METHYLTRANSFERASE"/>
    <property type="match status" value="1"/>
</dbReference>
<evidence type="ECO:0000256" key="2">
    <source>
        <dbReference type="ARBA" id="ARBA00022603"/>
    </source>
</evidence>
<feature type="binding site" evidence="11">
    <location>
        <position position="244"/>
    </location>
    <ligand>
        <name>S-adenosyl-L-methionine</name>
        <dbReference type="ChEBI" id="CHEBI:59789"/>
    </ligand>
</feature>
<evidence type="ECO:0000256" key="9">
    <source>
        <dbReference type="ARBA" id="ARBA00044712"/>
    </source>
</evidence>
<keyword evidence="8 10" id="KW-0539">Nucleus</keyword>
<feature type="domain" description="MRNA cap 0 methyltransferase" evidence="13">
    <location>
        <begin position="140"/>
        <end position="459"/>
    </location>
</feature>
<dbReference type="GO" id="GO:0003723">
    <property type="term" value="F:RNA binding"/>
    <property type="evidence" value="ECO:0007669"/>
    <property type="project" value="UniProtKB-KW"/>
</dbReference>
<proteinExistence type="evidence at transcript level"/>
<evidence type="ECO:0000313" key="14">
    <source>
        <dbReference type="EMBL" id="AEE62767.1"/>
    </source>
</evidence>